<evidence type="ECO:0000313" key="3">
    <source>
        <dbReference type="Proteomes" id="UP001081071"/>
    </source>
</evidence>
<keyword evidence="1" id="KW-1133">Transmembrane helix</keyword>
<feature type="transmembrane region" description="Helical" evidence="1">
    <location>
        <begin position="33"/>
        <end position="53"/>
    </location>
</feature>
<accession>A0ABT4MK44</accession>
<evidence type="ECO:0000256" key="1">
    <source>
        <dbReference type="SAM" id="Phobius"/>
    </source>
</evidence>
<feature type="transmembrane region" description="Helical" evidence="1">
    <location>
        <begin position="98"/>
        <end position="117"/>
    </location>
</feature>
<evidence type="ECO:0000313" key="2">
    <source>
        <dbReference type="EMBL" id="MCZ4521370.1"/>
    </source>
</evidence>
<feature type="transmembrane region" description="Helical" evidence="1">
    <location>
        <begin position="129"/>
        <end position="147"/>
    </location>
</feature>
<keyword evidence="1" id="KW-0812">Transmembrane</keyword>
<keyword evidence="1" id="KW-0472">Membrane</keyword>
<comment type="caution">
    <text evidence="2">The sequence shown here is derived from an EMBL/GenBank/DDBJ whole genome shotgun (WGS) entry which is preliminary data.</text>
</comment>
<reference evidence="2" key="1">
    <citation type="submission" date="2022-12" db="EMBL/GenBank/DDBJ databases">
        <authorList>
            <person name="Krivoruchko A.V."/>
            <person name="Elkin A."/>
        </authorList>
    </citation>
    <scope>NUCLEOTIDE SEQUENCE</scope>
    <source>
        <strain evidence="2">IEGM 1391</strain>
    </source>
</reference>
<gene>
    <name evidence="2" type="ORF">O4220_22875</name>
</gene>
<sequence>MSAFVRAARLVGDLDDEFYSDELQRDIWNEASAVGFQSLLWIGLISGAVLPYAAGVTGAWMALGLFFVLIAVSFVVLGYARQRGIDMYASQELRRSRIAVAGLLFFLAGAGAALRLLAHYGGGNLQSMWIGAALAAPVGLAAGVVGIKNRRRRVYEAERAAEETELLGFDPNK</sequence>
<name>A0ABT4MK44_9NOCA</name>
<organism evidence="2 3">
    <name type="scientific">Rhodococcus ruber</name>
    <dbReference type="NCBI Taxonomy" id="1830"/>
    <lineage>
        <taxon>Bacteria</taxon>
        <taxon>Bacillati</taxon>
        <taxon>Actinomycetota</taxon>
        <taxon>Actinomycetes</taxon>
        <taxon>Mycobacteriales</taxon>
        <taxon>Nocardiaceae</taxon>
        <taxon>Rhodococcus</taxon>
    </lineage>
</organism>
<keyword evidence="3" id="KW-1185">Reference proteome</keyword>
<proteinExistence type="predicted"/>
<feature type="transmembrane region" description="Helical" evidence="1">
    <location>
        <begin position="59"/>
        <end position="77"/>
    </location>
</feature>
<protein>
    <recommendedName>
        <fullName evidence="4">DUF2029 domain-containing protein</fullName>
    </recommendedName>
</protein>
<dbReference type="EMBL" id="JAPWIJ010000011">
    <property type="protein sequence ID" value="MCZ4521370.1"/>
    <property type="molecule type" value="Genomic_DNA"/>
</dbReference>
<evidence type="ECO:0008006" key="4">
    <source>
        <dbReference type="Google" id="ProtNLM"/>
    </source>
</evidence>
<dbReference type="RefSeq" id="WP_269607806.1">
    <property type="nucleotide sequence ID" value="NZ_JAPWIJ010000011.1"/>
</dbReference>
<dbReference type="Proteomes" id="UP001081071">
    <property type="component" value="Unassembled WGS sequence"/>
</dbReference>